<gene>
    <name evidence="2" type="ORF">EKI59_10690</name>
</gene>
<dbReference type="InterPro" id="IPR025420">
    <property type="entry name" value="DUF4143"/>
</dbReference>
<evidence type="ECO:0000259" key="1">
    <source>
        <dbReference type="Pfam" id="PF13635"/>
    </source>
</evidence>
<keyword evidence="2" id="KW-0067">ATP-binding</keyword>
<proteinExistence type="predicted"/>
<dbReference type="GO" id="GO:0005524">
    <property type="term" value="F:ATP binding"/>
    <property type="evidence" value="ECO:0007669"/>
    <property type="project" value="UniProtKB-KW"/>
</dbReference>
<evidence type="ECO:0000313" key="2">
    <source>
        <dbReference type="EMBL" id="TVS26435.1"/>
    </source>
</evidence>
<keyword evidence="2" id="KW-0547">Nucleotide-binding</keyword>
<dbReference type="AlphaFoldDB" id="A0A6C1TWN9"/>
<name>A0A6C1TWN9_9CORY</name>
<dbReference type="OrthoDB" id="128089at2"/>
<dbReference type="Pfam" id="PF13635">
    <property type="entry name" value="DUF4143"/>
    <property type="match status" value="1"/>
</dbReference>
<dbReference type="PANTHER" id="PTHR43566">
    <property type="entry name" value="CONSERVED PROTEIN"/>
    <property type="match status" value="1"/>
</dbReference>
<dbReference type="PANTHER" id="PTHR43566:SF2">
    <property type="entry name" value="DUF4143 DOMAIN-CONTAINING PROTEIN"/>
    <property type="match status" value="1"/>
</dbReference>
<organism evidence="2 3">
    <name type="scientific">Corynebacterium sanguinis</name>
    <dbReference type="NCBI Taxonomy" id="2594913"/>
    <lineage>
        <taxon>Bacteria</taxon>
        <taxon>Bacillati</taxon>
        <taxon>Actinomycetota</taxon>
        <taxon>Actinomycetes</taxon>
        <taxon>Mycobacteriales</taxon>
        <taxon>Corynebacteriaceae</taxon>
        <taxon>Corynebacterium</taxon>
    </lineage>
</organism>
<evidence type="ECO:0000313" key="3">
    <source>
        <dbReference type="Proteomes" id="UP000336646"/>
    </source>
</evidence>
<comment type="caution">
    <text evidence="2">The sequence shown here is derived from an EMBL/GenBank/DDBJ whole genome shotgun (WGS) entry which is preliminary data.</text>
</comment>
<feature type="domain" description="DUF4143" evidence="1">
    <location>
        <begin position="165"/>
        <end position="326"/>
    </location>
</feature>
<dbReference type="EMBL" id="RXIR01000030">
    <property type="protein sequence ID" value="TVS26435.1"/>
    <property type="molecule type" value="Genomic_DNA"/>
</dbReference>
<sequence>MTGVAHAASAVFMDDPVTVTLADIDADYPLIGERPRLIDEWQLRPEVWNQVRRQVDRAEGFGNYILTGSAIPSDDITRHSGAARFLRIRQRTLTWAEKGKSQPRVALNELFSGADVPTDPTQFSLDDNLEALLTSGFPAHISLSPEQSRGPLRAYLSETARTDVYRLHDFRHDPIVLDQLLASLARVTASEVTQATIRKDLKSVAPSISVESVAMLVDTLERIFVIESVPAWAPRLRSKARLRTSRKYHLADASLAAAALGATAESLRRDPETLGNLFESAVVHDLSVMAEALGGRVYHYRDSNGYEIDAVIVLDDARWGAVEVKLGYGQVDEGVRRLRKALDQIDAGTPPSFAAVITATGMSYTTEDKICTFPFLALGV</sequence>
<protein>
    <submittedName>
        <fullName evidence="2">ATP-binding protein</fullName>
    </submittedName>
</protein>
<dbReference type="Proteomes" id="UP000336646">
    <property type="component" value="Unassembled WGS sequence"/>
</dbReference>
<accession>A0A6C1TWN9</accession>
<reference evidence="2 3" key="1">
    <citation type="submission" date="2018-12" db="EMBL/GenBank/DDBJ databases">
        <title>Corynebacterium sanguinis sp. nov., a clinically-associated and environmental corynebacterium.</title>
        <authorList>
            <person name="Gonzales-Siles L."/>
            <person name="Jaen-Luchoro D."/>
            <person name="Cardew S."/>
            <person name="Inganas E."/>
            <person name="Ohlen M."/>
            <person name="Jensie-Markopolous S."/>
            <person name="Pinyeiro-Iglesias B."/>
            <person name="Molin K."/>
            <person name="Skovbjerg S."/>
            <person name="Svensson-Stadler L."/>
            <person name="Funke G."/>
            <person name="Moore E.R.B."/>
        </authorList>
    </citation>
    <scope>NUCLEOTIDE SEQUENCE [LARGE SCALE GENOMIC DNA]</scope>
    <source>
        <strain evidence="2 3">58734</strain>
    </source>
</reference>